<gene>
    <name evidence="7" type="ordered locus">SAR116_2170</name>
</gene>
<dbReference type="InterPro" id="IPR036188">
    <property type="entry name" value="FAD/NAD-bd_sf"/>
</dbReference>
<keyword evidence="4 7" id="KW-0560">Oxidoreductase</keyword>
<proteinExistence type="predicted"/>
<keyword evidence="3" id="KW-0274">FAD</keyword>
<dbReference type="PANTHER" id="PTHR43557:SF2">
    <property type="entry name" value="RIESKE DOMAIN-CONTAINING PROTEIN-RELATED"/>
    <property type="match status" value="1"/>
</dbReference>
<reference evidence="7 8" key="1">
    <citation type="journal article" date="2010" name="J. Bacteriol.">
        <title>Complete genome sequence of "Candidatus Puniceispirillum marinum" IMCC1322, a representative of the SAR116 clade in the Alphaproteobacteria.</title>
        <authorList>
            <person name="Oh H.M."/>
            <person name="Kwon K.K."/>
            <person name="Kang I."/>
            <person name="Kang S.G."/>
            <person name="Lee J.H."/>
            <person name="Kim S.J."/>
            <person name="Cho J.C."/>
        </authorList>
    </citation>
    <scope>NUCLEOTIDE SEQUENCE [LARGE SCALE GENOMIC DNA]</scope>
    <source>
        <strain evidence="7 8">IMCC1322</strain>
    </source>
</reference>
<dbReference type="GO" id="GO:0008860">
    <property type="term" value="F:ferredoxin-NAD+ reductase activity"/>
    <property type="evidence" value="ECO:0007669"/>
    <property type="project" value="UniProtKB-EC"/>
</dbReference>
<evidence type="ECO:0000313" key="7">
    <source>
        <dbReference type="EMBL" id="ADE40413.1"/>
    </source>
</evidence>
<organism evidence="7 8">
    <name type="scientific">Puniceispirillum marinum (strain IMCC1322)</name>
    <dbReference type="NCBI Taxonomy" id="488538"/>
    <lineage>
        <taxon>Bacteria</taxon>
        <taxon>Pseudomonadati</taxon>
        <taxon>Pseudomonadota</taxon>
        <taxon>Alphaproteobacteria</taxon>
        <taxon>Candidatus Puniceispirillales</taxon>
        <taxon>Candidatus Puniceispirillaceae</taxon>
        <taxon>Candidatus Puniceispirillum</taxon>
    </lineage>
</organism>
<dbReference type="GO" id="GO:0016651">
    <property type="term" value="F:oxidoreductase activity, acting on NAD(P)H"/>
    <property type="evidence" value="ECO:0007669"/>
    <property type="project" value="TreeGrafter"/>
</dbReference>
<keyword evidence="2" id="KW-0285">Flavoprotein</keyword>
<dbReference type="eggNOG" id="COG0446">
    <property type="taxonomic scope" value="Bacteria"/>
</dbReference>
<keyword evidence="8" id="KW-1185">Reference proteome</keyword>
<accession>D5BNX9</accession>
<dbReference type="SUPFAM" id="SSF55424">
    <property type="entry name" value="FAD/NAD-linked reductases, dimerisation (C-terminal) domain"/>
    <property type="match status" value="1"/>
</dbReference>
<comment type="cofactor">
    <cofactor evidence="1">
        <name>FAD</name>
        <dbReference type="ChEBI" id="CHEBI:57692"/>
    </cofactor>
</comment>
<dbReference type="EMBL" id="CP001751">
    <property type="protein sequence ID" value="ADE40413.1"/>
    <property type="molecule type" value="Genomic_DNA"/>
</dbReference>
<dbReference type="InterPro" id="IPR023753">
    <property type="entry name" value="FAD/NAD-binding_dom"/>
</dbReference>
<dbReference type="Proteomes" id="UP000007460">
    <property type="component" value="Chromosome"/>
</dbReference>
<dbReference type="RefSeq" id="WP_013047040.1">
    <property type="nucleotide sequence ID" value="NC_014010.1"/>
</dbReference>
<dbReference type="EC" id="1.18.1.3" evidence="7"/>
<dbReference type="Pfam" id="PF07992">
    <property type="entry name" value="Pyr_redox_2"/>
    <property type="match status" value="1"/>
</dbReference>
<evidence type="ECO:0000256" key="3">
    <source>
        <dbReference type="ARBA" id="ARBA00022827"/>
    </source>
</evidence>
<protein>
    <submittedName>
        <fullName evidence="7">Pyridine nucleotide-disulfide oxidoreductase family protein</fullName>
        <ecNumber evidence="7">1.18.1.3</ecNumber>
    </submittedName>
</protein>
<dbReference type="Pfam" id="PF14759">
    <property type="entry name" value="Reductase_C"/>
    <property type="match status" value="1"/>
</dbReference>
<evidence type="ECO:0000259" key="5">
    <source>
        <dbReference type="Pfam" id="PF07992"/>
    </source>
</evidence>
<dbReference type="GO" id="GO:0005737">
    <property type="term" value="C:cytoplasm"/>
    <property type="evidence" value="ECO:0007669"/>
    <property type="project" value="TreeGrafter"/>
</dbReference>
<dbReference type="HOGENOM" id="CLU_003291_4_0_5"/>
<evidence type="ECO:0000256" key="4">
    <source>
        <dbReference type="ARBA" id="ARBA00023002"/>
    </source>
</evidence>
<dbReference type="PRINTS" id="PR00411">
    <property type="entry name" value="PNDRDTASEI"/>
</dbReference>
<evidence type="ECO:0000256" key="2">
    <source>
        <dbReference type="ARBA" id="ARBA00022630"/>
    </source>
</evidence>
<dbReference type="AlphaFoldDB" id="D5BNX9"/>
<dbReference type="PANTHER" id="PTHR43557">
    <property type="entry name" value="APOPTOSIS-INDUCING FACTOR 1"/>
    <property type="match status" value="1"/>
</dbReference>
<dbReference type="InterPro" id="IPR028202">
    <property type="entry name" value="Reductase_C"/>
</dbReference>
<name>D5BNX9_PUNMI</name>
<dbReference type="InterPro" id="IPR050446">
    <property type="entry name" value="FAD-oxidoreductase/Apoptosis"/>
</dbReference>
<evidence type="ECO:0000313" key="8">
    <source>
        <dbReference type="Proteomes" id="UP000007460"/>
    </source>
</evidence>
<sequence>MTSNIVIIGASHAGVSFVDAMRTNGFDGALTLIDRQAGTPMERPPLSKAFLLEDSDSVNPAFMIRNADWYATNKITLTSGADVIAIDPVTKLLTLADGMTITFDKLVLATGAVPRVLPPASELANVFMLRQPDDATALRKAAQSATSAIIVGGGYIGLEVAASLRKRGLDVSVVEAADRLLARVASPPVATFLGDLHHAHGVSIHTGVAIASITDNKGVFTGVTLIDGHALSADMLVVGIGVTPDSQLARMADIETEATDNGAILVDAMMRTSNPDILAIGDVALQHGHAVRIESVHNAQDSAARAVAGLLDMPPPADQAPWFWSDQYDAKLQSAGIVPVGADDLLHVTRPGKREGGKSVWTYRGSQLLAVEAVRDPAGYMLGKKCLEANISPSPNQIGDPAFDLKALLAH</sequence>
<dbReference type="Gene3D" id="3.30.390.30">
    <property type="match status" value="1"/>
</dbReference>
<dbReference type="PRINTS" id="PR00368">
    <property type="entry name" value="FADPNR"/>
</dbReference>
<dbReference type="KEGG" id="apb:SAR116_2170"/>
<dbReference type="OrthoDB" id="7809559at2"/>
<feature type="domain" description="FAD/NAD(P)-binding" evidence="5">
    <location>
        <begin position="4"/>
        <end position="303"/>
    </location>
</feature>
<dbReference type="InterPro" id="IPR016156">
    <property type="entry name" value="FAD/NAD-linked_Rdtase_dimer_sf"/>
</dbReference>
<feature type="domain" description="Reductase C-terminal" evidence="6">
    <location>
        <begin position="322"/>
        <end position="409"/>
    </location>
</feature>
<dbReference type="STRING" id="488538.SAR116_2170"/>
<evidence type="ECO:0000256" key="1">
    <source>
        <dbReference type="ARBA" id="ARBA00001974"/>
    </source>
</evidence>
<dbReference type="Gene3D" id="3.50.50.60">
    <property type="entry name" value="FAD/NAD(P)-binding domain"/>
    <property type="match status" value="2"/>
</dbReference>
<evidence type="ECO:0000259" key="6">
    <source>
        <dbReference type="Pfam" id="PF14759"/>
    </source>
</evidence>
<dbReference type="SUPFAM" id="SSF51905">
    <property type="entry name" value="FAD/NAD(P)-binding domain"/>
    <property type="match status" value="2"/>
</dbReference>